<sequence>MFLQETCFGSIYLGPAEFKIRCRTSFPICLVLDIEFISYLATLMKFYIARKPTFKSRSLVLELTSIGFLIKADFLNNLL</sequence>
<evidence type="ECO:0000313" key="2">
    <source>
        <dbReference type="Proteomes" id="UP000187074"/>
    </source>
</evidence>
<evidence type="ECO:0000313" key="1">
    <source>
        <dbReference type="EMBL" id="OME92690.1"/>
    </source>
</evidence>
<dbReference type="Proteomes" id="UP000187074">
    <property type="component" value="Unassembled WGS sequence"/>
</dbReference>
<name>A0A1R1B1N5_PAELA</name>
<dbReference type="STRING" id="1401.BK123_12420"/>
<reference evidence="1 2" key="1">
    <citation type="submission" date="2016-11" db="EMBL/GenBank/DDBJ databases">
        <title>Paenibacillus species isolates.</title>
        <authorList>
            <person name="Beno S.M."/>
        </authorList>
    </citation>
    <scope>NUCLEOTIDE SEQUENCE [LARGE SCALE GENOMIC DNA]</scope>
    <source>
        <strain evidence="1 2">FSL F4-0100</strain>
    </source>
</reference>
<protein>
    <submittedName>
        <fullName evidence="1">Uncharacterized protein</fullName>
    </submittedName>
</protein>
<accession>A0A1R1B1N5</accession>
<organism evidence="1 2">
    <name type="scientific">Paenibacillus lautus</name>
    <name type="common">Bacillus lautus</name>
    <dbReference type="NCBI Taxonomy" id="1401"/>
    <lineage>
        <taxon>Bacteria</taxon>
        <taxon>Bacillati</taxon>
        <taxon>Bacillota</taxon>
        <taxon>Bacilli</taxon>
        <taxon>Bacillales</taxon>
        <taxon>Paenibacillaceae</taxon>
        <taxon>Paenibacillus</taxon>
    </lineage>
</organism>
<comment type="caution">
    <text evidence="1">The sequence shown here is derived from an EMBL/GenBank/DDBJ whole genome shotgun (WGS) entry which is preliminary data.</text>
</comment>
<proteinExistence type="predicted"/>
<dbReference type="AlphaFoldDB" id="A0A1R1B1N5"/>
<dbReference type="EMBL" id="MRTF01000004">
    <property type="protein sequence ID" value="OME92690.1"/>
    <property type="molecule type" value="Genomic_DNA"/>
</dbReference>
<gene>
    <name evidence="1" type="ORF">BK123_12420</name>
</gene>
<dbReference type="OrthoDB" id="2666997at2"/>